<protein>
    <submittedName>
        <fullName evidence="1">Uncharacterized protein</fullName>
    </submittedName>
</protein>
<reference evidence="2" key="1">
    <citation type="journal article" date="2010" name="Genome Res.">
        <title>Population genomic sequencing of Coccidioides fungi reveals recent hybridization and transposon control.</title>
        <authorList>
            <person name="Neafsey D.E."/>
            <person name="Barker B.M."/>
            <person name="Sharpton T.J."/>
            <person name="Stajich J.E."/>
            <person name="Park D.J."/>
            <person name="Whiston E."/>
            <person name="Hung C.-Y."/>
            <person name="McMahan C."/>
            <person name="White J."/>
            <person name="Sykes S."/>
            <person name="Heiman D."/>
            <person name="Young S."/>
            <person name="Zeng Q."/>
            <person name="Abouelleil A."/>
            <person name="Aftuck L."/>
            <person name="Bessette D."/>
            <person name="Brown A."/>
            <person name="FitzGerald M."/>
            <person name="Lui A."/>
            <person name="Macdonald J.P."/>
            <person name="Priest M."/>
            <person name="Orbach M.J."/>
            <person name="Galgiani J.N."/>
            <person name="Kirkland T.N."/>
            <person name="Cole G.T."/>
            <person name="Birren B.W."/>
            <person name="Henn M.R."/>
            <person name="Taylor J.W."/>
            <person name="Rounsley S.D."/>
        </authorList>
    </citation>
    <scope>NUCLEOTIDE SEQUENCE [LARGE SCALE GENOMIC DNA]</scope>
    <source>
        <strain evidence="2">RMSCC 2394</strain>
    </source>
</reference>
<accession>A0A0J6Y0K4</accession>
<dbReference type="AlphaFoldDB" id="A0A0J6Y0K4"/>
<name>A0A0J6Y0K4_COCIT</name>
<gene>
    <name evidence="1" type="ORF">CIRG_00691</name>
</gene>
<proteinExistence type="predicted"/>
<dbReference type="Proteomes" id="UP000054565">
    <property type="component" value="Unassembled WGS sequence"/>
</dbReference>
<evidence type="ECO:0000313" key="1">
    <source>
        <dbReference type="EMBL" id="KMP00549.1"/>
    </source>
</evidence>
<evidence type="ECO:0000313" key="2">
    <source>
        <dbReference type="Proteomes" id="UP000054565"/>
    </source>
</evidence>
<dbReference type="EMBL" id="DS028093">
    <property type="protein sequence ID" value="KMP00549.1"/>
    <property type="molecule type" value="Genomic_DNA"/>
</dbReference>
<sequence>MPGPCPLDIARQREVKPFESASTREILRFADLKTITSTPDILGMHAFRFRRLWAGKNLVRLHGANPQQEISGAFQPTRLKGGRPGYMVPRILLSISSAAAVHLIRSACSPLSGPHHVDSCTPDTLCCPFSHLSLVSPRTVIVPNWVLAEPEPMYEGHG</sequence>
<organism evidence="1 2">
    <name type="scientific">Coccidioides immitis RMSCC 2394</name>
    <dbReference type="NCBI Taxonomy" id="404692"/>
    <lineage>
        <taxon>Eukaryota</taxon>
        <taxon>Fungi</taxon>
        <taxon>Dikarya</taxon>
        <taxon>Ascomycota</taxon>
        <taxon>Pezizomycotina</taxon>
        <taxon>Eurotiomycetes</taxon>
        <taxon>Eurotiomycetidae</taxon>
        <taxon>Onygenales</taxon>
        <taxon>Onygenaceae</taxon>
        <taxon>Coccidioides</taxon>
    </lineage>
</organism>